<sequence>MTLSVKKKNYYTDLGLLANRKLAETLLCAPQDMAEYQMSLFHAIESRLKAKCDKLADVCILDEFDVSSTGNPNTSARLPERVKLIIEDIEREETALQEDLYSVNRKFVEYYNVCVKQVENFFRIIIMWWAVVASIWVAYKNSTMLWWCDLCCFGGDNSGGVDLGYCGRCRFQVGVTMDSGKDEEMRRTIRA</sequence>
<dbReference type="AlphaFoldDB" id="A0ABC8RMA8"/>
<keyword evidence="1" id="KW-1133">Transmembrane helix</keyword>
<keyword evidence="1" id="KW-0472">Membrane</keyword>
<dbReference type="Proteomes" id="UP001642360">
    <property type="component" value="Unassembled WGS sequence"/>
</dbReference>
<comment type="caution">
    <text evidence="2">The sequence shown here is derived from an EMBL/GenBank/DDBJ whole genome shotgun (WGS) entry which is preliminary data.</text>
</comment>
<dbReference type="Pfam" id="PF14735">
    <property type="entry name" value="HAUS4"/>
    <property type="match status" value="1"/>
</dbReference>
<dbReference type="PANTHER" id="PTHR16219">
    <property type="entry name" value="AUGMIN SUBUNIT 4 FAMILY MEMBER"/>
    <property type="match status" value="1"/>
</dbReference>
<dbReference type="InterPro" id="IPR029327">
    <property type="entry name" value="HAUS4"/>
</dbReference>
<keyword evidence="1" id="KW-0812">Transmembrane</keyword>
<gene>
    <name evidence="2" type="ORF">ILEXP_LOCUS13953</name>
</gene>
<evidence type="ECO:0000313" key="3">
    <source>
        <dbReference type="Proteomes" id="UP001642360"/>
    </source>
</evidence>
<proteinExistence type="predicted"/>
<accession>A0ABC8RMA8</accession>
<evidence type="ECO:0000256" key="1">
    <source>
        <dbReference type="SAM" id="Phobius"/>
    </source>
</evidence>
<name>A0ABC8RMA8_9AQUA</name>
<feature type="transmembrane region" description="Helical" evidence="1">
    <location>
        <begin position="121"/>
        <end position="139"/>
    </location>
</feature>
<dbReference type="EMBL" id="CAUOFW020001536">
    <property type="protein sequence ID" value="CAK9146120.1"/>
    <property type="molecule type" value="Genomic_DNA"/>
</dbReference>
<organism evidence="2 3">
    <name type="scientific">Ilex paraguariensis</name>
    <name type="common">yerba mate</name>
    <dbReference type="NCBI Taxonomy" id="185542"/>
    <lineage>
        <taxon>Eukaryota</taxon>
        <taxon>Viridiplantae</taxon>
        <taxon>Streptophyta</taxon>
        <taxon>Embryophyta</taxon>
        <taxon>Tracheophyta</taxon>
        <taxon>Spermatophyta</taxon>
        <taxon>Magnoliopsida</taxon>
        <taxon>eudicotyledons</taxon>
        <taxon>Gunneridae</taxon>
        <taxon>Pentapetalae</taxon>
        <taxon>asterids</taxon>
        <taxon>campanulids</taxon>
        <taxon>Aquifoliales</taxon>
        <taxon>Aquifoliaceae</taxon>
        <taxon>Ilex</taxon>
    </lineage>
</organism>
<reference evidence="2 3" key="1">
    <citation type="submission" date="2024-02" db="EMBL/GenBank/DDBJ databases">
        <authorList>
            <person name="Vignale AGUSTIN F."/>
            <person name="Sosa J E."/>
            <person name="Modenutti C."/>
        </authorList>
    </citation>
    <scope>NUCLEOTIDE SEQUENCE [LARGE SCALE GENOMIC DNA]</scope>
</reference>
<keyword evidence="3" id="KW-1185">Reference proteome</keyword>
<evidence type="ECO:0000313" key="2">
    <source>
        <dbReference type="EMBL" id="CAK9146120.1"/>
    </source>
</evidence>
<dbReference type="PANTHER" id="PTHR16219:SF1">
    <property type="entry name" value="HAUS AUGMIN-LIKE COMPLEX SUBUNIT 4"/>
    <property type="match status" value="1"/>
</dbReference>
<protein>
    <submittedName>
        <fullName evidence="2">Uncharacterized protein</fullName>
    </submittedName>
</protein>